<dbReference type="PANTHER" id="PTHR30383">
    <property type="entry name" value="THIOESTERASE 1/PROTEASE 1/LYSOPHOSPHOLIPASE L1"/>
    <property type="match status" value="1"/>
</dbReference>
<feature type="signal peptide" evidence="1">
    <location>
        <begin position="1"/>
        <end position="34"/>
    </location>
</feature>
<dbReference type="PANTHER" id="PTHR30383:SF5">
    <property type="entry name" value="SGNH HYDROLASE-TYPE ESTERASE DOMAIN-CONTAINING PROTEIN"/>
    <property type="match status" value="1"/>
</dbReference>
<evidence type="ECO:0000313" key="3">
    <source>
        <dbReference type="EMBL" id="TGE23585.1"/>
    </source>
</evidence>
<protein>
    <submittedName>
        <fullName evidence="3">Acylhydrolase</fullName>
    </submittedName>
</protein>
<organism evidence="3 4">
    <name type="scientific">Hymenobacter metallicola</name>
    <dbReference type="NCBI Taxonomy" id="2563114"/>
    <lineage>
        <taxon>Bacteria</taxon>
        <taxon>Pseudomonadati</taxon>
        <taxon>Bacteroidota</taxon>
        <taxon>Cytophagia</taxon>
        <taxon>Cytophagales</taxon>
        <taxon>Hymenobacteraceae</taxon>
        <taxon>Hymenobacter</taxon>
    </lineage>
</organism>
<sequence>MNTLFRTWKAACQGRGHALLLAVAVALALPLAAAAQQAPKAAPDDWAFLERYAAANKRLSAPKATPARVVIIGNSITEGWVKTDSAFFAGKPYEYIGRGISGQATGQTLLRFRQDVVELRPAVVVLIVGTNDVAENRGPYEPQRTMGNIMSMAELARAHGIRVVLASVLPATDFWWRKGLNPAPKIVALNKQLKAYADQQRFVYLDFHSAMADEQQGLRKVYGEDGVHPNLAGYRVMEPLLNQAVAQALKRK</sequence>
<dbReference type="GO" id="GO:0004622">
    <property type="term" value="F:phosphatidylcholine lysophospholipase activity"/>
    <property type="evidence" value="ECO:0007669"/>
    <property type="project" value="TreeGrafter"/>
</dbReference>
<dbReference type="OrthoDB" id="9794725at2"/>
<evidence type="ECO:0000259" key="2">
    <source>
        <dbReference type="Pfam" id="PF13472"/>
    </source>
</evidence>
<reference evidence="3 4" key="1">
    <citation type="submission" date="2019-04" db="EMBL/GenBank/DDBJ databases">
        <authorList>
            <person name="Feng G."/>
            <person name="Zhang J."/>
            <person name="Zhu H."/>
        </authorList>
    </citation>
    <scope>NUCLEOTIDE SEQUENCE [LARGE SCALE GENOMIC DNA]</scope>
    <source>
        <strain evidence="3 4">9PBR-1</strain>
    </source>
</reference>
<feature type="domain" description="SGNH hydrolase-type esterase" evidence="2">
    <location>
        <begin position="72"/>
        <end position="236"/>
    </location>
</feature>
<dbReference type="Gene3D" id="3.40.50.1110">
    <property type="entry name" value="SGNH hydrolase"/>
    <property type="match status" value="1"/>
</dbReference>
<keyword evidence="3" id="KW-0378">Hydrolase</keyword>
<dbReference type="InterPro" id="IPR051532">
    <property type="entry name" value="Ester_Hydrolysis_Enzymes"/>
</dbReference>
<feature type="chain" id="PRO_5021238745" evidence="1">
    <location>
        <begin position="35"/>
        <end position="252"/>
    </location>
</feature>
<accession>A0A4Z0Q1M2</accession>
<keyword evidence="4" id="KW-1185">Reference proteome</keyword>
<keyword evidence="1" id="KW-0732">Signal</keyword>
<comment type="caution">
    <text evidence="3">The sequence shown here is derived from an EMBL/GenBank/DDBJ whole genome shotgun (WGS) entry which is preliminary data.</text>
</comment>
<evidence type="ECO:0000256" key="1">
    <source>
        <dbReference type="SAM" id="SignalP"/>
    </source>
</evidence>
<dbReference type="Proteomes" id="UP000298471">
    <property type="component" value="Unassembled WGS sequence"/>
</dbReference>
<dbReference type="Pfam" id="PF13472">
    <property type="entry name" value="Lipase_GDSL_2"/>
    <property type="match status" value="1"/>
</dbReference>
<dbReference type="RefSeq" id="WP_135397432.1">
    <property type="nucleotide sequence ID" value="NZ_SRMB01000004.1"/>
</dbReference>
<proteinExistence type="predicted"/>
<name>A0A4Z0Q1M2_9BACT</name>
<dbReference type="SUPFAM" id="SSF52266">
    <property type="entry name" value="SGNH hydrolase"/>
    <property type="match status" value="1"/>
</dbReference>
<evidence type="ECO:0000313" key="4">
    <source>
        <dbReference type="Proteomes" id="UP000298471"/>
    </source>
</evidence>
<dbReference type="EMBL" id="SRMB01000004">
    <property type="protein sequence ID" value="TGE23585.1"/>
    <property type="molecule type" value="Genomic_DNA"/>
</dbReference>
<dbReference type="InterPro" id="IPR036514">
    <property type="entry name" value="SGNH_hydro_sf"/>
</dbReference>
<gene>
    <name evidence="3" type="ORF">E5K02_20595</name>
</gene>
<dbReference type="InterPro" id="IPR013830">
    <property type="entry name" value="SGNH_hydro"/>
</dbReference>
<dbReference type="AlphaFoldDB" id="A0A4Z0Q1M2"/>